<dbReference type="InterPro" id="IPR010319">
    <property type="entry name" value="Transglutaminase-like_Cys_pept"/>
</dbReference>
<accession>A0A4Q0XZZ1</accession>
<dbReference type="OrthoDB" id="5401788at2"/>
<gene>
    <name evidence="2" type="ORF">CRV06_12065</name>
</gene>
<comment type="caution">
    <text evidence="2">The sequence shown here is derived from an EMBL/GenBank/DDBJ whole genome shotgun (WGS) entry which is preliminary data.</text>
</comment>
<evidence type="ECO:0008006" key="4">
    <source>
        <dbReference type="Google" id="ProtNLM"/>
    </source>
</evidence>
<dbReference type="PANTHER" id="PTHR39327">
    <property type="match status" value="1"/>
</dbReference>
<evidence type="ECO:0000313" key="3">
    <source>
        <dbReference type="Proteomes" id="UP000290191"/>
    </source>
</evidence>
<name>A0A4Q0XZZ1_9BACT</name>
<evidence type="ECO:0000256" key="1">
    <source>
        <dbReference type="SAM" id="SignalP"/>
    </source>
</evidence>
<keyword evidence="1" id="KW-0732">Signal</keyword>
<sequence>MKVFIIILFLIFSNLSADFSSESLIKKVEKKYNRFAKNRFIALNKMIKIASKKDELGKLEKVNDFFNNVPYAEDRDIYGVSDYWANPYEFLGKDRGDCEDYVIAKYFVLKYLGVSTKKMFLSYVKREDSKSAHMVLLYFNTPSSEPLVLDSIVKKIFPASKRMDLKPIYNFNPDILKNGKKTSAHRKWDRLLKNFMENKI</sequence>
<protein>
    <recommendedName>
        <fullName evidence="4">Transglutaminase</fullName>
    </recommendedName>
</protein>
<feature type="signal peptide" evidence="1">
    <location>
        <begin position="1"/>
        <end position="17"/>
    </location>
</feature>
<organism evidence="2 3">
    <name type="scientific">Halarcobacter anaerophilus</name>
    <dbReference type="NCBI Taxonomy" id="877500"/>
    <lineage>
        <taxon>Bacteria</taxon>
        <taxon>Pseudomonadati</taxon>
        <taxon>Campylobacterota</taxon>
        <taxon>Epsilonproteobacteria</taxon>
        <taxon>Campylobacterales</taxon>
        <taxon>Arcobacteraceae</taxon>
        <taxon>Halarcobacter</taxon>
    </lineage>
</organism>
<dbReference type="Gene3D" id="3.10.620.30">
    <property type="match status" value="1"/>
</dbReference>
<dbReference type="EMBL" id="PDKO01000011">
    <property type="protein sequence ID" value="RXJ61909.1"/>
    <property type="molecule type" value="Genomic_DNA"/>
</dbReference>
<dbReference type="RefSeq" id="WP_129082681.1">
    <property type="nucleotide sequence ID" value="NZ_CP041070.1"/>
</dbReference>
<feature type="chain" id="PRO_5020723769" description="Transglutaminase" evidence="1">
    <location>
        <begin position="18"/>
        <end position="200"/>
    </location>
</feature>
<dbReference type="Proteomes" id="UP000290191">
    <property type="component" value="Unassembled WGS sequence"/>
</dbReference>
<reference evidence="2 3" key="1">
    <citation type="submission" date="2017-10" db="EMBL/GenBank/DDBJ databases">
        <title>Genomics of the genus Arcobacter.</title>
        <authorList>
            <person name="Perez-Cataluna A."/>
            <person name="Figueras M.J."/>
        </authorList>
    </citation>
    <scope>NUCLEOTIDE SEQUENCE [LARGE SCALE GENOMIC DNA]</scope>
    <source>
        <strain evidence="2 3">DSM 24636</strain>
    </source>
</reference>
<evidence type="ECO:0000313" key="2">
    <source>
        <dbReference type="EMBL" id="RXJ61909.1"/>
    </source>
</evidence>
<proteinExistence type="predicted"/>
<keyword evidence="3" id="KW-1185">Reference proteome</keyword>
<dbReference type="AlphaFoldDB" id="A0A4Q0XZZ1"/>
<dbReference type="Pfam" id="PF06035">
    <property type="entry name" value="Peptidase_C93"/>
    <property type="match status" value="1"/>
</dbReference>
<dbReference type="PANTHER" id="PTHR39327:SF1">
    <property type="entry name" value="BLR5470 PROTEIN"/>
    <property type="match status" value="1"/>
</dbReference>